<dbReference type="AlphaFoldDB" id="A0A6A4HEM2"/>
<evidence type="ECO:0008006" key="3">
    <source>
        <dbReference type="Google" id="ProtNLM"/>
    </source>
</evidence>
<dbReference type="SUPFAM" id="SSF52047">
    <property type="entry name" value="RNI-like"/>
    <property type="match status" value="1"/>
</dbReference>
<evidence type="ECO:0000313" key="2">
    <source>
        <dbReference type="Proteomes" id="UP000799118"/>
    </source>
</evidence>
<keyword evidence="2" id="KW-1185">Reference proteome</keyword>
<dbReference type="EMBL" id="ML769529">
    <property type="protein sequence ID" value="KAE9395544.1"/>
    <property type="molecule type" value="Genomic_DNA"/>
</dbReference>
<proteinExistence type="predicted"/>
<sequence>MGKRATLMNRFASLLLDPQTASIGRFVKTLVFVSYDCTIKTTASILQSGKLPSLTKVEVHNGHFDSDFHVVGMHLGGMRTLEELWLEGASIRGPKHFQSFREMLASLTALRVFGLCGSFQVNAQDSRNMPLILPPSLRTLYLTGARIHESTFRFLARGLEISYPPMLHTVFVDSFRNDNDIPGPSILWSVLGLDTRVVLNVGDGKDRTSYFDPAVSIPGRLMQGLKTSQLTFYCSQSYSLVSYLTHIISHLPDSICKIGIDFNASAPDGPLDPVSDRGAWVYLDTALTKRYELGLLKCAWVRCTTRSHRGEGPSFVRRRTIDRTILDRVQTLLPLSEGVGILEVDRTNLLFEL</sequence>
<reference evidence="1" key="1">
    <citation type="journal article" date="2019" name="Environ. Microbiol.">
        <title>Fungal ecological strategies reflected in gene transcription - a case study of two litter decomposers.</title>
        <authorList>
            <person name="Barbi F."/>
            <person name="Kohler A."/>
            <person name="Barry K."/>
            <person name="Baskaran P."/>
            <person name="Daum C."/>
            <person name="Fauchery L."/>
            <person name="Ihrmark K."/>
            <person name="Kuo A."/>
            <person name="LaButti K."/>
            <person name="Lipzen A."/>
            <person name="Morin E."/>
            <person name="Grigoriev I.V."/>
            <person name="Henrissat B."/>
            <person name="Lindahl B."/>
            <person name="Martin F."/>
        </authorList>
    </citation>
    <scope>NUCLEOTIDE SEQUENCE</scope>
    <source>
        <strain evidence="1">JB14</strain>
    </source>
</reference>
<dbReference type="Proteomes" id="UP000799118">
    <property type="component" value="Unassembled WGS sequence"/>
</dbReference>
<protein>
    <recommendedName>
        <fullName evidence="3">F-box domain-containing protein</fullName>
    </recommendedName>
</protein>
<accession>A0A6A4HEM2</accession>
<evidence type="ECO:0000313" key="1">
    <source>
        <dbReference type="EMBL" id="KAE9395544.1"/>
    </source>
</evidence>
<name>A0A6A4HEM2_9AGAR</name>
<dbReference type="InterPro" id="IPR032675">
    <property type="entry name" value="LRR_dom_sf"/>
</dbReference>
<organism evidence="1 2">
    <name type="scientific">Gymnopus androsaceus JB14</name>
    <dbReference type="NCBI Taxonomy" id="1447944"/>
    <lineage>
        <taxon>Eukaryota</taxon>
        <taxon>Fungi</taxon>
        <taxon>Dikarya</taxon>
        <taxon>Basidiomycota</taxon>
        <taxon>Agaricomycotina</taxon>
        <taxon>Agaricomycetes</taxon>
        <taxon>Agaricomycetidae</taxon>
        <taxon>Agaricales</taxon>
        <taxon>Marasmiineae</taxon>
        <taxon>Omphalotaceae</taxon>
        <taxon>Gymnopus</taxon>
    </lineage>
</organism>
<dbReference type="Gene3D" id="3.80.10.10">
    <property type="entry name" value="Ribonuclease Inhibitor"/>
    <property type="match status" value="1"/>
</dbReference>
<gene>
    <name evidence="1" type="ORF">BT96DRAFT_922751</name>
</gene>
<dbReference type="OrthoDB" id="2821699at2759"/>